<dbReference type="Pfam" id="PF00196">
    <property type="entry name" value="GerE"/>
    <property type="match status" value="1"/>
</dbReference>
<dbReference type="InterPro" id="IPR001789">
    <property type="entry name" value="Sig_transdc_resp-reg_receiver"/>
</dbReference>
<feature type="domain" description="Response regulatory" evidence="8">
    <location>
        <begin position="3"/>
        <end position="120"/>
    </location>
</feature>
<sequence length="266" mass="27267">MIRLVIADDQAVVRAGLSVILGAEEDIDVVGEAADGAEAVKLARSLQPDVVCMDIRMPGVDGIEATRAIVSDPDVAADVLILTTFDIDDDVLASLEAGAAGFLLKGADEATLLGAVRSVAAGDGTLDQRVTRRILHELASRSPRSVQGGTGEDAGGRGPAATSGVGGSVASVRMAPGAGADTSPGVTKVPHPGGGSEEVSLTARELDVLRLLSQGLSNSEIARQLYVEPTTVKYHLTGLMQKSGSRDRLQVALWGIRTGLVDPGTV</sequence>
<dbReference type="InterPro" id="IPR000792">
    <property type="entry name" value="Tscrpt_reg_LuxR_C"/>
</dbReference>
<dbReference type="CDD" id="cd06170">
    <property type="entry name" value="LuxR_C_like"/>
    <property type="match status" value="1"/>
</dbReference>
<dbReference type="Pfam" id="PF00072">
    <property type="entry name" value="Response_reg"/>
    <property type="match status" value="1"/>
</dbReference>
<evidence type="ECO:0000256" key="1">
    <source>
        <dbReference type="ARBA" id="ARBA00022553"/>
    </source>
</evidence>
<dbReference type="InterPro" id="IPR016032">
    <property type="entry name" value="Sig_transdc_resp-reg_C-effctor"/>
</dbReference>
<evidence type="ECO:0000313" key="10">
    <source>
        <dbReference type="Proteomes" id="UP000678513"/>
    </source>
</evidence>
<dbReference type="SMART" id="SM00421">
    <property type="entry name" value="HTH_LUXR"/>
    <property type="match status" value="1"/>
</dbReference>
<proteinExistence type="predicted"/>
<keyword evidence="3" id="KW-0238">DNA-binding</keyword>
<evidence type="ECO:0000313" key="9">
    <source>
        <dbReference type="EMBL" id="QUC07807.1"/>
    </source>
</evidence>
<evidence type="ECO:0000256" key="3">
    <source>
        <dbReference type="ARBA" id="ARBA00023125"/>
    </source>
</evidence>
<dbReference type="PANTHER" id="PTHR43214">
    <property type="entry name" value="TWO-COMPONENT RESPONSE REGULATOR"/>
    <property type="match status" value="1"/>
</dbReference>
<gene>
    <name evidence="9" type="ORF">J5A65_12920</name>
</gene>
<dbReference type="RefSeq" id="WP_212322757.1">
    <property type="nucleotide sequence ID" value="NZ_AP024463.1"/>
</dbReference>
<dbReference type="Proteomes" id="UP000678513">
    <property type="component" value="Chromosome"/>
</dbReference>
<dbReference type="CDD" id="cd17535">
    <property type="entry name" value="REC_NarL-like"/>
    <property type="match status" value="1"/>
</dbReference>
<dbReference type="PROSITE" id="PS50043">
    <property type="entry name" value="HTH_LUXR_2"/>
    <property type="match status" value="1"/>
</dbReference>
<organism evidence="9 10">
    <name type="scientific">Arachnia rubra</name>
    <dbReference type="NCBI Taxonomy" id="1547448"/>
    <lineage>
        <taxon>Bacteria</taxon>
        <taxon>Bacillati</taxon>
        <taxon>Actinomycetota</taxon>
        <taxon>Actinomycetes</taxon>
        <taxon>Propionibacteriales</taxon>
        <taxon>Propionibacteriaceae</taxon>
        <taxon>Arachnia</taxon>
    </lineage>
</organism>
<dbReference type="SUPFAM" id="SSF52172">
    <property type="entry name" value="CheY-like"/>
    <property type="match status" value="1"/>
</dbReference>
<evidence type="ECO:0000256" key="4">
    <source>
        <dbReference type="ARBA" id="ARBA00023163"/>
    </source>
</evidence>
<dbReference type="InterPro" id="IPR011006">
    <property type="entry name" value="CheY-like_superfamily"/>
</dbReference>
<dbReference type="Gene3D" id="3.40.50.2300">
    <property type="match status" value="1"/>
</dbReference>
<dbReference type="InterPro" id="IPR058245">
    <property type="entry name" value="NreC/VraR/RcsB-like_REC"/>
</dbReference>
<keyword evidence="10" id="KW-1185">Reference proteome</keyword>
<evidence type="ECO:0000259" key="8">
    <source>
        <dbReference type="PROSITE" id="PS50110"/>
    </source>
</evidence>
<dbReference type="PRINTS" id="PR00038">
    <property type="entry name" value="HTHLUXR"/>
</dbReference>
<protein>
    <submittedName>
        <fullName evidence="9">Response regulator transcription factor</fullName>
    </submittedName>
</protein>
<dbReference type="InterPro" id="IPR036388">
    <property type="entry name" value="WH-like_DNA-bd_sf"/>
</dbReference>
<feature type="domain" description="HTH luxR-type" evidence="7">
    <location>
        <begin position="194"/>
        <end position="259"/>
    </location>
</feature>
<keyword evidence="1 5" id="KW-0597">Phosphoprotein</keyword>
<evidence type="ECO:0000256" key="6">
    <source>
        <dbReference type="SAM" id="MobiDB-lite"/>
    </source>
</evidence>
<reference evidence="9 10" key="1">
    <citation type="submission" date="2021-03" db="EMBL/GenBank/DDBJ databases">
        <title>Human Oral Microbial Genomes.</title>
        <authorList>
            <person name="Johnston C.D."/>
            <person name="Chen T."/>
            <person name="Dewhirst F.E."/>
        </authorList>
    </citation>
    <scope>NUCLEOTIDE SEQUENCE [LARGE SCALE GENOMIC DNA]</scope>
    <source>
        <strain evidence="9 10">DSMZ 100122</strain>
    </source>
</reference>
<accession>A0ABX7Y3P5</accession>
<evidence type="ECO:0000259" key="7">
    <source>
        <dbReference type="PROSITE" id="PS50043"/>
    </source>
</evidence>
<feature type="modified residue" description="4-aspartylphosphate" evidence="5">
    <location>
        <position position="54"/>
    </location>
</feature>
<dbReference type="SMART" id="SM00448">
    <property type="entry name" value="REC"/>
    <property type="match status" value="1"/>
</dbReference>
<feature type="region of interest" description="Disordered" evidence="6">
    <location>
        <begin position="137"/>
        <end position="198"/>
    </location>
</feature>
<dbReference type="PANTHER" id="PTHR43214:SF24">
    <property type="entry name" value="TRANSCRIPTIONAL REGULATORY PROTEIN NARL-RELATED"/>
    <property type="match status" value="1"/>
</dbReference>
<feature type="compositionally biased region" description="Gly residues" evidence="6">
    <location>
        <begin position="148"/>
        <end position="158"/>
    </location>
</feature>
<dbReference type="SUPFAM" id="SSF46894">
    <property type="entry name" value="C-terminal effector domain of the bipartite response regulators"/>
    <property type="match status" value="1"/>
</dbReference>
<dbReference type="Gene3D" id="1.10.10.10">
    <property type="entry name" value="Winged helix-like DNA-binding domain superfamily/Winged helix DNA-binding domain"/>
    <property type="match status" value="1"/>
</dbReference>
<dbReference type="InterPro" id="IPR039420">
    <property type="entry name" value="WalR-like"/>
</dbReference>
<dbReference type="PROSITE" id="PS50110">
    <property type="entry name" value="RESPONSE_REGULATORY"/>
    <property type="match status" value="1"/>
</dbReference>
<name>A0ABX7Y3P5_9ACTN</name>
<evidence type="ECO:0000256" key="2">
    <source>
        <dbReference type="ARBA" id="ARBA00023015"/>
    </source>
</evidence>
<dbReference type="EMBL" id="CP072384">
    <property type="protein sequence ID" value="QUC07807.1"/>
    <property type="molecule type" value="Genomic_DNA"/>
</dbReference>
<evidence type="ECO:0000256" key="5">
    <source>
        <dbReference type="PROSITE-ProRule" id="PRU00169"/>
    </source>
</evidence>
<keyword evidence="2" id="KW-0805">Transcription regulation</keyword>
<keyword evidence="4" id="KW-0804">Transcription</keyword>